<reference evidence="6 7" key="1">
    <citation type="submission" date="2017-06" db="EMBL/GenBank/DDBJ databases">
        <title>Genome sequence of Bacillus sonorensis strain SRCM101395.</title>
        <authorList>
            <person name="Cho S.H."/>
        </authorList>
    </citation>
    <scope>NUCLEOTIDE SEQUENCE [LARGE SCALE GENOMIC DNA]</scope>
    <source>
        <strain evidence="6 7">SRCM101395</strain>
    </source>
</reference>
<keyword evidence="1 6" id="KW-0378">Hydrolase</keyword>
<dbReference type="PIRSF" id="PIRSF037846">
    <property type="entry name" value="Autolysin_YrvJ_prd"/>
    <property type="match status" value="1"/>
</dbReference>
<dbReference type="CDD" id="cd02696">
    <property type="entry name" value="MurNAc-LAA"/>
    <property type="match status" value="1"/>
</dbReference>
<evidence type="ECO:0000259" key="5">
    <source>
        <dbReference type="PROSITE" id="PS51781"/>
    </source>
</evidence>
<dbReference type="RefSeq" id="WP_006637805.1">
    <property type="nucleotide sequence ID" value="NZ_BORD01000003.1"/>
</dbReference>
<dbReference type="InterPro" id="IPR002508">
    <property type="entry name" value="MurNAc-LAA_cat"/>
</dbReference>
<dbReference type="Gene3D" id="3.40.630.40">
    <property type="entry name" value="Zn-dependent exopeptidases"/>
    <property type="match status" value="1"/>
</dbReference>
<feature type="domain" description="SH3b" evidence="5">
    <location>
        <begin position="30"/>
        <end position="92"/>
    </location>
</feature>
<keyword evidence="4" id="KW-0732">Signal</keyword>
<dbReference type="SUPFAM" id="SSF53187">
    <property type="entry name" value="Zn-dependent exopeptidases"/>
    <property type="match status" value="1"/>
</dbReference>
<dbReference type="InterPro" id="IPR017293">
    <property type="entry name" value="N-acetylmuramoyl-L-ala_amidase"/>
</dbReference>
<protein>
    <submittedName>
        <fullName evidence="6">N-acetylmuramoyl-L-alanine amidase</fullName>
        <ecNumber evidence="6">3.5.1.28</ecNumber>
    </submittedName>
</protein>
<evidence type="ECO:0000256" key="1">
    <source>
        <dbReference type="ARBA" id="ARBA00022801"/>
    </source>
</evidence>
<feature type="chain" id="PRO_5045905441" evidence="4">
    <location>
        <begin position="29"/>
        <end position="525"/>
    </location>
</feature>
<keyword evidence="2" id="KW-0961">Cell wall biogenesis/degradation</keyword>
<dbReference type="PROSITE" id="PS51781">
    <property type="entry name" value="SH3B"/>
    <property type="match status" value="4"/>
</dbReference>
<dbReference type="PANTHER" id="PTHR34408">
    <property type="entry name" value="FAMILY PROTEIN, PUTATIVE-RELATED"/>
    <property type="match status" value="1"/>
</dbReference>
<evidence type="ECO:0000256" key="4">
    <source>
        <dbReference type="SAM" id="SignalP"/>
    </source>
</evidence>
<dbReference type="GeneID" id="92854378"/>
<evidence type="ECO:0000256" key="3">
    <source>
        <dbReference type="SAM" id="MobiDB-lite"/>
    </source>
</evidence>
<dbReference type="GO" id="GO:0008745">
    <property type="term" value="F:N-acetylmuramoyl-L-alanine amidase activity"/>
    <property type="evidence" value="ECO:0007669"/>
    <property type="project" value="UniProtKB-EC"/>
</dbReference>
<dbReference type="Gene3D" id="2.30.30.40">
    <property type="entry name" value="SH3 Domains"/>
    <property type="match status" value="4"/>
</dbReference>
<evidence type="ECO:0000313" key="6">
    <source>
        <dbReference type="EMBL" id="ASB88116.1"/>
    </source>
</evidence>
<dbReference type="EMBL" id="CP021920">
    <property type="protein sequence ID" value="ASB88116.1"/>
    <property type="molecule type" value="Genomic_DNA"/>
</dbReference>
<feature type="region of interest" description="Disordered" evidence="3">
    <location>
        <begin position="325"/>
        <end position="349"/>
    </location>
</feature>
<dbReference type="InterPro" id="IPR003646">
    <property type="entry name" value="SH3-like_bac-type"/>
</dbReference>
<dbReference type="InterPro" id="IPR052354">
    <property type="entry name" value="Cell_Wall_Dynamics_Protein"/>
</dbReference>
<feature type="compositionally biased region" description="Low complexity" evidence="3">
    <location>
        <begin position="325"/>
        <end position="347"/>
    </location>
</feature>
<feature type="region of interest" description="Disordered" evidence="3">
    <location>
        <begin position="95"/>
        <end position="116"/>
    </location>
</feature>
<feature type="signal peptide" evidence="4">
    <location>
        <begin position="1"/>
        <end position="28"/>
    </location>
</feature>
<evidence type="ECO:0000256" key="2">
    <source>
        <dbReference type="ARBA" id="ARBA00023316"/>
    </source>
</evidence>
<proteinExistence type="predicted"/>
<organism evidence="6 7">
    <name type="scientific">Bacillus sonorensis</name>
    <dbReference type="NCBI Taxonomy" id="119858"/>
    <lineage>
        <taxon>Bacteria</taxon>
        <taxon>Bacillati</taxon>
        <taxon>Bacillota</taxon>
        <taxon>Bacilli</taxon>
        <taxon>Bacillales</taxon>
        <taxon>Bacillaceae</taxon>
        <taxon>Bacillus</taxon>
    </lineage>
</organism>
<feature type="domain" description="SH3b" evidence="5">
    <location>
        <begin position="183"/>
        <end position="245"/>
    </location>
</feature>
<name>A0ABN5ABL5_9BACI</name>
<sequence>MKKNAILILSMILIAQAAFYTSSNTASAAIGEAVVATDTINVRSGPGLSHGIVSVIKRDETYPILGEKGDWVQIQLGGGQKGWVVSWLIKKNDQISGGSQSSGSANGQVTSAATDLRIRKGPGTSYGVSGTFPKGEQASILKTDGNWIKISYQNTTGWVHSDYVTGGASGKTAAKSSSNSTSAKTGAVGVSTLNVRSSASHQARIIASLNRNTTVTILNEQHGWYEIEFNGQKGWVASHYIVSNNEQKAESKETGSRSGSGREVTIVYDGTNLRSEPSTSSPIVKRAQKGESYSISRTKGDWYEIALSNGQSAYIASWVVQTSASSGTDESSSSEPPLSKPSGSSGSIKNKTVVIDAGHGGHDSGTIGTQGTLEKRLTIKTARLLAAKLKADGVNVYMTRNDDSFVSLQSRVATSHYRNADAFISIHYDSFANASVRGNTAYYYSPSKDRELAADVQSEIEKQSPLPSRGVLFGDYFVLRENNRPAALFELGYLSHPQEEAVVSTNAYRERVTDGIRSGLENYFK</sequence>
<dbReference type="Pfam" id="PF08239">
    <property type="entry name" value="SH3_3"/>
    <property type="match status" value="4"/>
</dbReference>
<dbReference type="PANTHER" id="PTHR34408:SF1">
    <property type="entry name" value="GLYCOSYL HYDROLASE FAMILY 19 DOMAIN-CONTAINING PROTEIN HI_1415"/>
    <property type="match status" value="1"/>
</dbReference>
<dbReference type="SMART" id="SM00287">
    <property type="entry name" value="SH3b"/>
    <property type="match status" value="4"/>
</dbReference>
<feature type="domain" description="SH3b" evidence="5">
    <location>
        <begin position="261"/>
        <end position="323"/>
    </location>
</feature>
<dbReference type="Proteomes" id="UP000196877">
    <property type="component" value="Chromosome"/>
</dbReference>
<accession>A0ABN5ABL5</accession>
<dbReference type="Pfam" id="PF01520">
    <property type="entry name" value="Amidase_3"/>
    <property type="match status" value="1"/>
</dbReference>
<dbReference type="EC" id="3.5.1.28" evidence="6"/>
<keyword evidence="7" id="KW-1185">Reference proteome</keyword>
<evidence type="ECO:0000313" key="7">
    <source>
        <dbReference type="Proteomes" id="UP000196877"/>
    </source>
</evidence>
<gene>
    <name evidence="6" type="ORF">S101395_01607</name>
</gene>
<feature type="domain" description="SH3b" evidence="5">
    <location>
        <begin position="104"/>
        <end position="168"/>
    </location>
</feature>
<dbReference type="SMART" id="SM00646">
    <property type="entry name" value="Ami_3"/>
    <property type="match status" value="1"/>
</dbReference>